<dbReference type="Gene3D" id="3.30.420.130">
    <property type="entry name" value="Dinitrogenase iron-molybdenum cofactor biosynthesis domain"/>
    <property type="match status" value="1"/>
</dbReference>
<evidence type="ECO:0000259" key="3">
    <source>
        <dbReference type="Pfam" id="PF02579"/>
    </source>
</evidence>
<name>A0A5Q2N4M3_9FIRM</name>
<dbReference type="PANTHER" id="PTHR33937:SF1">
    <property type="entry name" value="IRON-MOLIBDENUM COFACTOR PROCESSING PROTEIN"/>
    <property type="match status" value="1"/>
</dbReference>
<comment type="similarity">
    <text evidence="1">Belongs to the NifX/NifY family.</text>
</comment>
<dbReference type="InterPro" id="IPR013480">
    <property type="entry name" value="NifX"/>
</dbReference>
<accession>A0A5Q2N4M3</accession>
<dbReference type="Pfam" id="PF02579">
    <property type="entry name" value="Nitro_FeMo-Co"/>
    <property type="match status" value="1"/>
</dbReference>
<dbReference type="EMBL" id="CP045875">
    <property type="protein sequence ID" value="QGG48556.1"/>
    <property type="molecule type" value="Genomic_DNA"/>
</dbReference>
<evidence type="ECO:0000256" key="2">
    <source>
        <dbReference type="ARBA" id="ARBA00023231"/>
    </source>
</evidence>
<dbReference type="GO" id="GO:0009399">
    <property type="term" value="P:nitrogen fixation"/>
    <property type="evidence" value="ECO:0007669"/>
    <property type="project" value="InterPro"/>
</dbReference>
<protein>
    <submittedName>
        <fullName evidence="4">Nitrogen fixation protein NifX</fullName>
    </submittedName>
</protein>
<proteinExistence type="inferred from homology"/>
<keyword evidence="2" id="KW-0535">Nitrogen fixation</keyword>
<dbReference type="SUPFAM" id="SSF53146">
    <property type="entry name" value="Nitrogenase accessory factor-like"/>
    <property type="match status" value="1"/>
</dbReference>
<reference evidence="5" key="1">
    <citation type="submission" date="2019-11" db="EMBL/GenBank/DDBJ databases">
        <title>Genome sequence of Heliorestis convoluta strain HH, an alkaliphilic and minimalistic phototrophic bacterium from a soda lake in Egypt.</title>
        <authorList>
            <person name="Dewey E.D."/>
            <person name="Stokes L.M."/>
            <person name="Burchell B.M."/>
            <person name="Shaffer K.N."/>
            <person name="Huntington A.M."/>
            <person name="Baker J.M."/>
            <person name="Nadendla S."/>
            <person name="Giglio M.G."/>
            <person name="Touchman J.W."/>
            <person name="Blankenship R.E."/>
            <person name="Madigan M.T."/>
            <person name="Sattley W.M."/>
        </authorList>
    </citation>
    <scope>NUCLEOTIDE SEQUENCE [LARGE SCALE GENOMIC DNA]</scope>
    <source>
        <strain evidence="5">HH</strain>
    </source>
</reference>
<dbReference type="AlphaFoldDB" id="A0A5Q2N4M3"/>
<evidence type="ECO:0000256" key="1">
    <source>
        <dbReference type="ARBA" id="ARBA00010285"/>
    </source>
</evidence>
<dbReference type="PANTHER" id="PTHR33937">
    <property type="entry name" value="IRON-MOLYBDENUM PROTEIN-RELATED-RELATED"/>
    <property type="match status" value="1"/>
</dbReference>
<evidence type="ECO:0000313" key="5">
    <source>
        <dbReference type="Proteomes" id="UP000366051"/>
    </source>
</evidence>
<dbReference type="InterPro" id="IPR036105">
    <property type="entry name" value="DiNase_FeMo-co_biosyn_sf"/>
</dbReference>
<sequence>MLVAFASKSMKTIDSHFGLAESFAIYKVTAEKIESLGVTACPQGEAGDEDKVESKLNLLKNCSVVYCTQIGGPAAARLVQSNIHPLKVPEGRPIQDELERLQLLLATNPPPWLVKKIKKEQEKEA</sequence>
<feature type="domain" description="Dinitrogenase iron-molybdenum cofactor biosynthesis" evidence="3">
    <location>
        <begin position="11"/>
        <end position="102"/>
    </location>
</feature>
<dbReference type="KEGG" id="hcv:FTV88_2460"/>
<dbReference type="GO" id="GO:0051540">
    <property type="term" value="F:metal cluster binding"/>
    <property type="evidence" value="ECO:0007669"/>
    <property type="project" value="InterPro"/>
</dbReference>
<dbReference type="Proteomes" id="UP000366051">
    <property type="component" value="Chromosome"/>
</dbReference>
<evidence type="ECO:0000313" key="4">
    <source>
        <dbReference type="EMBL" id="QGG48556.1"/>
    </source>
</evidence>
<keyword evidence="5" id="KW-1185">Reference proteome</keyword>
<gene>
    <name evidence="4" type="primary">nifX</name>
    <name evidence="4" type="ORF">FTV88_2460</name>
</gene>
<dbReference type="InterPro" id="IPR051840">
    <property type="entry name" value="NifX/NifY_domain"/>
</dbReference>
<dbReference type="RefSeq" id="WP_153726632.1">
    <property type="nucleotide sequence ID" value="NZ_CP045875.1"/>
</dbReference>
<dbReference type="CDD" id="cd00853">
    <property type="entry name" value="NifX"/>
    <property type="match status" value="1"/>
</dbReference>
<organism evidence="4 5">
    <name type="scientific">Heliorestis convoluta</name>
    <dbReference type="NCBI Taxonomy" id="356322"/>
    <lineage>
        <taxon>Bacteria</taxon>
        <taxon>Bacillati</taxon>
        <taxon>Bacillota</taxon>
        <taxon>Clostridia</taxon>
        <taxon>Eubacteriales</taxon>
        <taxon>Heliobacteriaceae</taxon>
        <taxon>Heliorestis</taxon>
    </lineage>
</organism>
<dbReference type="OrthoDB" id="9797941at2"/>
<dbReference type="NCBIfam" id="TIGR02663">
    <property type="entry name" value="nifX"/>
    <property type="match status" value="1"/>
</dbReference>
<dbReference type="InterPro" id="IPR003731">
    <property type="entry name" value="Di-Nase_FeMo-co_biosynth"/>
</dbReference>
<dbReference type="InterPro" id="IPR034169">
    <property type="entry name" value="NifX-like"/>
</dbReference>